<accession>A0A0E9RYP4</accession>
<dbReference type="AlphaFoldDB" id="A0A0E9RYP4"/>
<reference evidence="1" key="2">
    <citation type="journal article" date="2015" name="Fish Shellfish Immunol.">
        <title>Early steps in the European eel (Anguilla anguilla)-Vibrio vulnificus interaction in the gills: Role of the RtxA13 toxin.</title>
        <authorList>
            <person name="Callol A."/>
            <person name="Pajuelo D."/>
            <person name="Ebbesson L."/>
            <person name="Teles M."/>
            <person name="MacKenzie S."/>
            <person name="Amaro C."/>
        </authorList>
    </citation>
    <scope>NUCLEOTIDE SEQUENCE</scope>
</reference>
<organism evidence="1">
    <name type="scientific">Anguilla anguilla</name>
    <name type="common">European freshwater eel</name>
    <name type="synonym">Muraena anguilla</name>
    <dbReference type="NCBI Taxonomy" id="7936"/>
    <lineage>
        <taxon>Eukaryota</taxon>
        <taxon>Metazoa</taxon>
        <taxon>Chordata</taxon>
        <taxon>Craniata</taxon>
        <taxon>Vertebrata</taxon>
        <taxon>Euteleostomi</taxon>
        <taxon>Actinopterygii</taxon>
        <taxon>Neopterygii</taxon>
        <taxon>Teleostei</taxon>
        <taxon>Anguilliformes</taxon>
        <taxon>Anguillidae</taxon>
        <taxon>Anguilla</taxon>
    </lineage>
</organism>
<proteinExistence type="predicted"/>
<evidence type="ECO:0000313" key="1">
    <source>
        <dbReference type="EMBL" id="JAH34339.1"/>
    </source>
</evidence>
<sequence>MTPGITRTPVVQLLLLIRKEKCHRTKSSLHKINSKDWVHKRISIHL</sequence>
<reference evidence="1" key="1">
    <citation type="submission" date="2014-11" db="EMBL/GenBank/DDBJ databases">
        <authorList>
            <person name="Amaro Gonzalez C."/>
        </authorList>
    </citation>
    <scope>NUCLEOTIDE SEQUENCE</scope>
</reference>
<protein>
    <submittedName>
        <fullName evidence="1">Uncharacterized protein</fullName>
    </submittedName>
</protein>
<name>A0A0E9RYP4_ANGAN</name>
<dbReference type="EMBL" id="GBXM01074238">
    <property type="protein sequence ID" value="JAH34339.1"/>
    <property type="molecule type" value="Transcribed_RNA"/>
</dbReference>